<comment type="caution">
    <text evidence="1">The sequence shown here is derived from an EMBL/GenBank/DDBJ whole genome shotgun (WGS) entry which is preliminary data.</text>
</comment>
<reference evidence="1" key="1">
    <citation type="submission" date="2023-04" db="EMBL/GenBank/DDBJ databases">
        <title>Characterization and analysis of the complete genome of Gordonia rubripertincta 112, the degrader of aromatic and aliphatic compounds.</title>
        <authorList>
            <person name="Frantsuzova E."/>
            <person name="Bogun A."/>
            <person name="Delegan Y."/>
        </authorList>
    </citation>
    <scope>NUCLEOTIDE SEQUENCE</scope>
    <source>
        <strain evidence="1">112</strain>
    </source>
</reference>
<dbReference type="AlphaFoldDB" id="A0AAW6R8I0"/>
<gene>
    <name evidence="1" type="ORF">QBL07_01925</name>
</gene>
<proteinExistence type="predicted"/>
<evidence type="ECO:0008006" key="2">
    <source>
        <dbReference type="Google" id="ProtNLM"/>
    </source>
</evidence>
<name>A0AAW6R8I0_GORRU</name>
<organism evidence="1">
    <name type="scientific">Gordonia rubripertincta</name>
    <name type="common">Rhodococcus corallinus</name>
    <dbReference type="NCBI Taxonomy" id="36822"/>
    <lineage>
        <taxon>Bacteria</taxon>
        <taxon>Bacillati</taxon>
        <taxon>Actinomycetota</taxon>
        <taxon>Actinomycetes</taxon>
        <taxon>Mycobacteriales</taxon>
        <taxon>Gordoniaceae</taxon>
        <taxon>Gordonia</taxon>
    </lineage>
</organism>
<protein>
    <recommendedName>
        <fullName evidence="2">DUF222 domain-containing protein</fullName>
    </recommendedName>
</protein>
<accession>A0AAW6R8I0</accession>
<dbReference type="RefSeq" id="WP_168432600.1">
    <property type="nucleotide sequence ID" value="NZ_CP178556.1"/>
</dbReference>
<dbReference type="EMBL" id="JARUXG010000001">
    <property type="protein sequence ID" value="MDG6779584.1"/>
    <property type="molecule type" value="Genomic_DNA"/>
</dbReference>
<evidence type="ECO:0000313" key="1">
    <source>
        <dbReference type="EMBL" id="MDG6779584.1"/>
    </source>
</evidence>
<sequence>MRDDTTTVPSLVAIADDLVDLARADHDTYRRRAESARRCVNLTGAPEVLADLRRRLDDALDHLDPATGAVALASLIGDITR</sequence>